<comment type="caution">
    <text evidence="7">The sequence shown here is derived from an EMBL/GenBank/DDBJ whole genome shotgun (WGS) entry which is preliminary data.</text>
</comment>
<dbReference type="PANTHER" id="PTHR34983:SF1">
    <property type="entry name" value="ARABINOGALACTAN ENDO-BETA-1,4-GALACTANASE A"/>
    <property type="match status" value="1"/>
</dbReference>
<keyword evidence="5 6" id="KW-0326">Glycosidase</keyword>
<feature type="chain" id="PRO_5034577853" description="Arabinogalactan endo-beta-1,4-galactanase" evidence="6">
    <location>
        <begin position="17"/>
        <end position="348"/>
    </location>
</feature>
<evidence type="ECO:0000313" key="8">
    <source>
        <dbReference type="Proteomes" id="UP000664132"/>
    </source>
</evidence>
<dbReference type="InterPro" id="IPR017853">
    <property type="entry name" value="GH"/>
</dbReference>
<feature type="signal peptide" evidence="6">
    <location>
        <begin position="1"/>
        <end position="16"/>
    </location>
</feature>
<dbReference type="Gene3D" id="3.20.20.80">
    <property type="entry name" value="Glycosidases"/>
    <property type="match status" value="1"/>
</dbReference>
<comment type="catalytic activity">
    <reaction evidence="1 6">
        <text>The enzyme specifically hydrolyzes (1-&gt;4)-beta-D-galactosidic linkages in type I arabinogalactans.</text>
        <dbReference type="EC" id="3.2.1.89"/>
    </reaction>
</comment>
<dbReference type="Proteomes" id="UP000664132">
    <property type="component" value="Unassembled WGS sequence"/>
</dbReference>
<evidence type="ECO:0000256" key="1">
    <source>
        <dbReference type="ARBA" id="ARBA00001695"/>
    </source>
</evidence>
<evidence type="ECO:0000256" key="5">
    <source>
        <dbReference type="ARBA" id="ARBA00023295"/>
    </source>
</evidence>
<name>A0A8H7WGV4_9HELO</name>
<protein>
    <recommendedName>
        <fullName evidence="3 6">Arabinogalactan endo-beta-1,4-galactanase</fullName>
        <ecNumber evidence="3 6">3.2.1.89</ecNumber>
    </recommendedName>
</protein>
<dbReference type="AlphaFoldDB" id="A0A8H7WGV4"/>
<sequence length="348" mass="37726">MHPIYLLATVLAGVQASLTFKGVDWSSLLIEEAAGYTYKTTAGKTAPLETILVASGVNTVRQRLWVNPSDGNYNLDYNLKLAKRAKAAGLNVYLDIFFSDTWADPVNQKIPSGWPTAINDLAWEAYNYTLDVSNAFAAAGVPLSIVSIGNEITGGLLFPTGSTSSFYNIATILHSASSGIKYSNLATKPKIMIHLDNGWKWDTQQWWYKSVLAAGPLLTTDFDIMGVSYYPFYNPSATLANLKTTLTNMASTWKKSIVVAETNWPVTCTSPKYAFPPDTTSIPKSADGQTTWMKDVAAIVAGVSGGSGLFYWEPTWIRNAGLGSSCYDNLMVDQKGVARSSLGVFASI</sequence>
<organism evidence="7 8">
    <name type="scientific">Cadophora malorum</name>
    <dbReference type="NCBI Taxonomy" id="108018"/>
    <lineage>
        <taxon>Eukaryota</taxon>
        <taxon>Fungi</taxon>
        <taxon>Dikarya</taxon>
        <taxon>Ascomycota</taxon>
        <taxon>Pezizomycotina</taxon>
        <taxon>Leotiomycetes</taxon>
        <taxon>Helotiales</taxon>
        <taxon>Ploettnerulaceae</taxon>
        <taxon>Cadophora</taxon>
    </lineage>
</organism>
<dbReference type="GO" id="GO:0045490">
    <property type="term" value="P:pectin catabolic process"/>
    <property type="evidence" value="ECO:0007669"/>
    <property type="project" value="TreeGrafter"/>
</dbReference>
<proteinExistence type="inferred from homology"/>
<dbReference type="Pfam" id="PF07745">
    <property type="entry name" value="Glyco_hydro_53"/>
    <property type="match status" value="1"/>
</dbReference>
<evidence type="ECO:0000256" key="4">
    <source>
        <dbReference type="ARBA" id="ARBA00022801"/>
    </source>
</evidence>
<dbReference type="OrthoDB" id="110914at2759"/>
<comment type="similarity">
    <text evidence="2 6">Belongs to the glycosyl hydrolase 53 family.</text>
</comment>
<reference evidence="7" key="1">
    <citation type="submission" date="2021-02" db="EMBL/GenBank/DDBJ databases">
        <title>Genome sequence Cadophora malorum strain M34.</title>
        <authorList>
            <person name="Stefanovic E."/>
            <person name="Vu D."/>
            <person name="Scully C."/>
            <person name="Dijksterhuis J."/>
            <person name="Roader J."/>
            <person name="Houbraken J."/>
        </authorList>
    </citation>
    <scope>NUCLEOTIDE SEQUENCE</scope>
    <source>
        <strain evidence="7">M34</strain>
    </source>
</reference>
<dbReference type="GO" id="GO:0015926">
    <property type="term" value="F:glucosidase activity"/>
    <property type="evidence" value="ECO:0007669"/>
    <property type="project" value="InterPro"/>
</dbReference>
<evidence type="ECO:0000313" key="7">
    <source>
        <dbReference type="EMBL" id="KAG4424542.1"/>
    </source>
</evidence>
<evidence type="ECO:0000256" key="3">
    <source>
        <dbReference type="ARBA" id="ARBA00012556"/>
    </source>
</evidence>
<gene>
    <name evidence="7" type="ORF">IFR04_002252</name>
</gene>
<evidence type="ECO:0000256" key="2">
    <source>
        <dbReference type="ARBA" id="ARBA00010687"/>
    </source>
</evidence>
<keyword evidence="6" id="KW-0732">Signal</keyword>
<dbReference type="EC" id="3.2.1.89" evidence="3 6"/>
<dbReference type="PANTHER" id="PTHR34983">
    <property type="entry name" value="ARABINOGALACTAN ENDO-BETA-1,4-GALACTANASE A"/>
    <property type="match status" value="1"/>
</dbReference>
<dbReference type="GO" id="GO:0031218">
    <property type="term" value="F:arabinogalactan endo-1,4-beta-galactosidase activity"/>
    <property type="evidence" value="ECO:0007669"/>
    <property type="project" value="UniProtKB-EC"/>
</dbReference>
<dbReference type="InterPro" id="IPR011683">
    <property type="entry name" value="Glyco_hydro_53"/>
</dbReference>
<dbReference type="EMBL" id="JAFJYH010000019">
    <property type="protein sequence ID" value="KAG4424542.1"/>
    <property type="molecule type" value="Genomic_DNA"/>
</dbReference>
<dbReference type="FunFam" id="3.20.20.80:FF:000077">
    <property type="entry name" value="Arabinogalactan endo-beta-1,4-galactanase"/>
    <property type="match status" value="1"/>
</dbReference>
<evidence type="ECO:0000256" key="6">
    <source>
        <dbReference type="RuleBase" id="RU361192"/>
    </source>
</evidence>
<keyword evidence="8" id="KW-1185">Reference proteome</keyword>
<accession>A0A8H7WGV4</accession>
<dbReference type="SUPFAM" id="SSF51445">
    <property type="entry name" value="(Trans)glycosidases"/>
    <property type="match status" value="1"/>
</dbReference>
<keyword evidence="4 6" id="KW-0378">Hydrolase</keyword>